<evidence type="ECO:0000259" key="8">
    <source>
        <dbReference type="Pfam" id="PF23097"/>
    </source>
</evidence>
<dbReference type="Gene3D" id="2.130.10.10">
    <property type="entry name" value="YVTN repeat-like/Quinoprotein amine dehydrogenase"/>
    <property type="match status" value="1"/>
</dbReference>
<dbReference type="PANTHER" id="PTHR14927">
    <property type="entry name" value="NUCLEOLAR PROTEIN 10"/>
    <property type="match status" value="1"/>
</dbReference>
<evidence type="ECO:0000259" key="9">
    <source>
        <dbReference type="Pfam" id="PF23098"/>
    </source>
</evidence>
<feature type="domain" description="NUC153" evidence="7">
    <location>
        <begin position="499"/>
        <end position="526"/>
    </location>
</feature>
<evidence type="ECO:0000313" key="11">
    <source>
        <dbReference type="Proteomes" id="UP000001058"/>
    </source>
</evidence>
<dbReference type="InterPro" id="IPR015943">
    <property type="entry name" value="WD40/YVTN_repeat-like_dom_sf"/>
</dbReference>
<name>D8U639_VOLCA</name>
<dbReference type="SUPFAM" id="SSF50978">
    <property type="entry name" value="WD40 repeat-like"/>
    <property type="match status" value="1"/>
</dbReference>
<evidence type="ECO:0000256" key="4">
    <source>
        <dbReference type="ARBA" id="ARBA00022737"/>
    </source>
</evidence>
<evidence type="ECO:0000256" key="6">
    <source>
        <dbReference type="SAM" id="MobiDB-lite"/>
    </source>
</evidence>
<evidence type="ECO:0000256" key="3">
    <source>
        <dbReference type="ARBA" id="ARBA00022574"/>
    </source>
</evidence>
<keyword evidence="3" id="KW-0853">WD repeat</keyword>
<dbReference type="InterPro" id="IPR012580">
    <property type="entry name" value="NUC153"/>
</dbReference>
<dbReference type="SMART" id="SM00320">
    <property type="entry name" value="WD40"/>
    <property type="match status" value="4"/>
</dbReference>
<dbReference type="KEGG" id="vcn:VOLCADRAFT_118613"/>
<dbReference type="PANTHER" id="PTHR14927:SF0">
    <property type="entry name" value="NUCLEOLAR PROTEIN 10"/>
    <property type="match status" value="1"/>
</dbReference>
<dbReference type="InterPro" id="IPR040382">
    <property type="entry name" value="NOL10/Enp2"/>
</dbReference>
<dbReference type="Pfam" id="PF23097">
    <property type="entry name" value="NOL10_2nd"/>
    <property type="match status" value="1"/>
</dbReference>
<feature type="domain" description="Nucleolar protein 10-like N-terminal" evidence="9">
    <location>
        <begin position="4"/>
        <end position="369"/>
    </location>
</feature>
<dbReference type="FunCoup" id="D8U639">
    <property type="interactions" value="1750"/>
</dbReference>
<keyword evidence="11" id="KW-1185">Reference proteome</keyword>
<dbReference type="GO" id="GO:0030686">
    <property type="term" value="C:90S preribosome"/>
    <property type="evidence" value="ECO:0007669"/>
    <property type="project" value="TreeGrafter"/>
</dbReference>
<dbReference type="Proteomes" id="UP000001058">
    <property type="component" value="Unassembled WGS sequence"/>
</dbReference>
<dbReference type="STRING" id="3068.D8U639"/>
<dbReference type="InterPro" id="IPR056550">
    <property type="entry name" value="NOL10_2nd"/>
</dbReference>
<feature type="compositionally biased region" description="Gly residues" evidence="6">
    <location>
        <begin position="689"/>
        <end position="700"/>
    </location>
</feature>
<dbReference type="GeneID" id="9617316"/>
<feature type="region of interest" description="Disordered" evidence="6">
    <location>
        <begin position="545"/>
        <end position="700"/>
    </location>
</feature>
<evidence type="ECO:0000259" key="7">
    <source>
        <dbReference type="Pfam" id="PF08159"/>
    </source>
</evidence>
<dbReference type="InParanoid" id="D8U639"/>
<dbReference type="GO" id="GO:0032040">
    <property type="term" value="C:small-subunit processome"/>
    <property type="evidence" value="ECO:0007669"/>
    <property type="project" value="TreeGrafter"/>
</dbReference>
<keyword evidence="5" id="KW-0539">Nucleus</keyword>
<gene>
    <name evidence="10" type="ORF">VOLCADRAFT_118613</name>
</gene>
<feature type="compositionally biased region" description="Basic and acidic residues" evidence="6">
    <location>
        <begin position="589"/>
        <end position="600"/>
    </location>
</feature>
<accession>D8U639</accession>
<sequence length="700" mass="76037">MTLKVSAPDGVKVYHITSGKTLPQWLAESKKKSLKKDEAYRRRLELIQDFGFRSAAQRIKITPDRNYIFASGYHPFSVRCFDLANLSMKFERNLDAEVVDFCVLSEDFSKLAFLCSDRSISFHARFGSYYRTRVPKFGRDLAYFPPTAELLVVGSAPEVYRLNLQEGRFMSPLTTTSPAVNTCGISPAHGLFACGGEDGQLECFDLRQREAVGLLDAAAAAGAPGEQLTALRFDDGGLHVAVGTSNGIVALYDLRSQRPLVVKDHMYGSRIVDIKFHSYGADTATSGGRRVISADRHIVKVWDINTGEGYTSVEPEEGDINDVCVWPDSGLIMVANDTPHMHGYFVPSLGPAPRWCSHLEGLTEELAEAAPTVYDDYRFVTRADLSRLGLDHLLGTSFLRAYMHGFFVDNRLYAKAKALMDPFAYETYRQQRIAKKLEDERKARISIVKKLPKVNTKVAARLMAESAAAATAAAGGEAAAAAAPSKASQRGAVANPLADPRFVAMFEDPDFTIDEEAEEYRLLHPNAAREKKAQDDLIREHFQEVLSGSEDGDDDEEDHGDGDSLDEMDEQPAEARARPVAAKKSNSKRLPERRTEEGPAAKRSKTAPGGGGATAATAEAFRRGESLAEKLNQPLADRLAAEPTAAPSRRLGGSREVSFVPRGGGGGGRGFGGRGRGGLVRGTRDGDGDAGGGECFGGRS</sequence>
<dbReference type="Pfam" id="PF23098">
    <property type="entry name" value="Beta-prop_NOL10_N"/>
    <property type="match status" value="1"/>
</dbReference>
<dbReference type="InterPro" id="IPR036322">
    <property type="entry name" value="WD40_repeat_dom_sf"/>
</dbReference>
<reference evidence="10 11" key="1">
    <citation type="journal article" date="2010" name="Science">
        <title>Genomic analysis of organismal complexity in the multicellular green alga Volvox carteri.</title>
        <authorList>
            <person name="Prochnik S.E."/>
            <person name="Umen J."/>
            <person name="Nedelcu A.M."/>
            <person name="Hallmann A."/>
            <person name="Miller S.M."/>
            <person name="Nishii I."/>
            <person name="Ferris P."/>
            <person name="Kuo A."/>
            <person name="Mitros T."/>
            <person name="Fritz-Laylin L.K."/>
            <person name="Hellsten U."/>
            <person name="Chapman J."/>
            <person name="Simakov O."/>
            <person name="Rensing S.A."/>
            <person name="Terry A."/>
            <person name="Pangilinan J."/>
            <person name="Kapitonov V."/>
            <person name="Jurka J."/>
            <person name="Salamov A."/>
            <person name="Shapiro H."/>
            <person name="Schmutz J."/>
            <person name="Grimwood J."/>
            <person name="Lindquist E."/>
            <person name="Lucas S."/>
            <person name="Grigoriev I.V."/>
            <person name="Schmitt R."/>
            <person name="Kirk D."/>
            <person name="Rokhsar D.S."/>
        </authorList>
    </citation>
    <scope>NUCLEOTIDE SEQUENCE [LARGE SCALE GENOMIC DNA]</scope>
    <source>
        <strain evidence="11">f. Nagariensis / Eve</strain>
    </source>
</reference>
<dbReference type="eggNOG" id="KOG2321">
    <property type="taxonomic scope" value="Eukaryota"/>
</dbReference>
<evidence type="ECO:0000256" key="5">
    <source>
        <dbReference type="ARBA" id="ARBA00023242"/>
    </source>
</evidence>
<proteinExistence type="inferred from homology"/>
<evidence type="ECO:0000256" key="1">
    <source>
        <dbReference type="ARBA" id="ARBA00004604"/>
    </source>
</evidence>
<dbReference type="InterPro" id="IPR001680">
    <property type="entry name" value="WD40_rpt"/>
</dbReference>
<organism evidence="11">
    <name type="scientific">Volvox carteri f. nagariensis</name>
    <dbReference type="NCBI Taxonomy" id="3068"/>
    <lineage>
        <taxon>Eukaryota</taxon>
        <taxon>Viridiplantae</taxon>
        <taxon>Chlorophyta</taxon>
        <taxon>core chlorophytes</taxon>
        <taxon>Chlorophyceae</taxon>
        <taxon>CS clade</taxon>
        <taxon>Chlamydomonadales</taxon>
        <taxon>Volvocaceae</taxon>
        <taxon>Volvox</taxon>
    </lineage>
</organism>
<feature type="compositionally biased region" description="Acidic residues" evidence="6">
    <location>
        <begin position="550"/>
        <end position="572"/>
    </location>
</feature>
<comment type="subcellular location">
    <subcellularLocation>
        <location evidence="1">Nucleus</location>
        <location evidence="1">Nucleolus</location>
    </subcellularLocation>
</comment>
<dbReference type="OrthoDB" id="273340at2759"/>
<keyword evidence="4" id="KW-0677">Repeat</keyword>
<comment type="similarity">
    <text evidence="2">Belongs to the WD repeat NOL10/ENP2 family.</text>
</comment>
<dbReference type="RefSeq" id="XP_002954154.1">
    <property type="nucleotide sequence ID" value="XM_002954108.1"/>
</dbReference>
<dbReference type="EMBL" id="GL378361">
    <property type="protein sequence ID" value="EFJ44871.1"/>
    <property type="molecule type" value="Genomic_DNA"/>
</dbReference>
<feature type="compositionally biased region" description="Gly residues" evidence="6">
    <location>
        <begin position="662"/>
        <end position="680"/>
    </location>
</feature>
<dbReference type="GO" id="GO:0000462">
    <property type="term" value="P:maturation of SSU-rRNA from tricistronic rRNA transcript (SSU-rRNA, 5.8S rRNA, LSU-rRNA)"/>
    <property type="evidence" value="ECO:0007669"/>
    <property type="project" value="TreeGrafter"/>
</dbReference>
<feature type="domain" description="Nucleolar protein 10-like second" evidence="8">
    <location>
        <begin position="373"/>
        <end position="421"/>
    </location>
</feature>
<protein>
    <submittedName>
        <fullName evidence="10">Uncharacterized protein</fullName>
    </submittedName>
</protein>
<dbReference type="AlphaFoldDB" id="D8U639"/>
<dbReference type="Pfam" id="PF08159">
    <property type="entry name" value="NUC153"/>
    <property type="match status" value="1"/>
</dbReference>
<evidence type="ECO:0000256" key="2">
    <source>
        <dbReference type="ARBA" id="ARBA00005264"/>
    </source>
</evidence>
<evidence type="ECO:0000313" key="10">
    <source>
        <dbReference type="EMBL" id="EFJ44871.1"/>
    </source>
</evidence>
<dbReference type="InterPro" id="IPR056551">
    <property type="entry name" value="Beta-prop_NOL10_N"/>
</dbReference>